<reference evidence="1 2" key="1">
    <citation type="submission" date="2018-03" db="EMBL/GenBank/DDBJ databases">
        <title>Genomic Encyclopedia of Type Strains, Phase III (KMG-III): the genomes of soil and plant-associated and newly described type strains.</title>
        <authorList>
            <person name="Whitman W."/>
        </authorList>
    </citation>
    <scope>NUCLEOTIDE SEQUENCE [LARGE SCALE GENOMIC DNA]</scope>
    <source>
        <strain evidence="1 2">CGMCC 4.7125</strain>
    </source>
</reference>
<name>A0A2T0LUT6_9PSEU</name>
<organism evidence="1 2">
    <name type="scientific">Prauserella shujinwangii</name>
    <dbReference type="NCBI Taxonomy" id="1453103"/>
    <lineage>
        <taxon>Bacteria</taxon>
        <taxon>Bacillati</taxon>
        <taxon>Actinomycetota</taxon>
        <taxon>Actinomycetes</taxon>
        <taxon>Pseudonocardiales</taxon>
        <taxon>Pseudonocardiaceae</taxon>
        <taxon>Prauserella</taxon>
    </lineage>
</organism>
<comment type="caution">
    <text evidence="1">The sequence shown here is derived from an EMBL/GenBank/DDBJ whole genome shotgun (WGS) entry which is preliminary data.</text>
</comment>
<dbReference type="Proteomes" id="UP000238362">
    <property type="component" value="Unassembled WGS sequence"/>
</dbReference>
<evidence type="ECO:0000313" key="1">
    <source>
        <dbReference type="EMBL" id="PRX47576.1"/>
    </source>
</evidence>
<accession>A0A2T0LUT6</accession>
<gene>
    <name evidence="1" type="ORF">B0I33_105155</name>
</gene>
<keyword evidence="2" id="KW-1185">Reference proteome</keyword>
<evidence type="ECO:0000313" key="2">
    <source>
        <dbReference type="Proteomes" id="UP000238362"/>
    </source>
</evidence>
<evidence type="ECO:0008006" key="3">
    <source>
        <dbReference type="Google" id="ProtNLM"/>
    </source>
</evidence>
<dbReference type="EMBL" id="PVNH01000005">
    <property type="protein sequence ID" value="PRX47576.1"/>
    <property type="molecule type" value="Genomic_DNA"/>
</dbReference>
<proteinExistence type="predicted"/>
<dbReference type="AlphaFoldDB" id="A0A2T0LUT6"/>
<protein>
    <recommendedName>
        <fullName evidence="3">DUF3806 domain-containing protein</fullName>
    </recommendedName>
</protein>
<sequence length="137" mass="14697">MSAGDMASAMRDRAGSFVAAQAAAGRSFTWEPAEVSRLDGVIEAFVRAEPDSAAEHDMVMSMGSYLGELLVAQAGGRWSYDQESSAATVLLPNGLVAYPHNKVAKRLHHGGDHSLFSYFWYATTRQLLPGSASRDCA</sequence>